<keyword evidence="2 3" id="KW-0961">Cell wall biogenesis/degradation</keyword>
<comment type="similarity">
    <text evidence="3 4">Belongs to the RlpA family.</text>
</comment>
<dbReference type="PANTHER" id="PTHR34183">
    <property type="entry name" value="ENDOLYTIC PEPTIDOGLYCAN TRANSGLYCOSYLASE RLPA"/>
    <property type="match status" value="1"/>
</dbReference>
<name>A0A847SNY1_9BACT</name>
<dbReference type="EC" id="4.2.2.-" evidence="3"/>
<dbReference type="InterPro" id="IPR034718">
    <property type="entry name" value="RlpA"/>
</dbReference>
<dbReference type="SUPFAM" id="SSF50685">
    <property type="entry name" value="Barwin-like endoglucanases"/>
    <property type="match status" value="1"/>
</dbReference>
<dbReference type="InterPro" id="IPR036908">
    <property type="entry name" value="RlpA-like_sf"/>
</dbReference>
<gene>
    <name evidence="3" type="primary">rlpA</name>
    <name evidence="6" type="ORF">HGH91_09945</name>
</gene>
<evidence type="ECO:0000256" key="4">
    <source>
        <dbReference type="RuleBase" id="RU003495"/>
    </source>
</evidence>
<dbReference type="PANTHER" id="PTHR34183:SF1">
    <property type="entry name" value="ENDOLYTIC PEPTIDOGLYCAN TRANSGLYCOSYLASE RLPA"/>
    <property type="match status" value="1"/>
</dbReference>
<dbReference type="Proteomes" id="UP000552864">
    <property type="component" value="Unassembled WGS sequence"/>
</dbReference>
<dbReference type="EMBL" id="JABAHZ010000002">
    <property type="protein sequence ID" value="NLR78949.1"/>
    <property type="molecule type" value="Genomic_DNA"/>
</dbReference>
<dbReference type="CDD" id="cd22268">
    <property type="entry name" value="DPBB_RlpA-like"/>
    <property type="match status" value="1"/>
</dbReference>
<sequence length="146" mass="16022">MKKCFIFITSPKSLSMKPIPSRVFRSRLLLLVTLLLVVTSSCSRKIVEKGKASYYGDSFDGKRTASGETFRQRGLTAAHKSLPFGTHVTVTNVANGKSVKVRINDRGPFATGRIIDLSQKAASKIGMLNTGVANVEVKYKKKKSKK</sequence>
<dbReference type="HAMAP" id="MF_02071">
    <property type="entry name" value="RlpA"/>
    <property type="match status" value="1"/>
</dbReference>
<evidence type="ECO:0000256" key="1">
    <source>
        <dbReference type="ARBA" id="ARBA00023239"/>
    </source>
</evidence>
<evidence type="ECO:0000256" key="3">
    <source>
        <dbReference type="HAMAP-Rule" id="MF_02071"/>
    </source>
</evidence>
<dbReference type="NCBIfam" id="TIGR00413">
    <property type="entry name" value="rlpA"/>
    <property type="match status" value="1"/>
</dbReference>
<dbReference type="GO" id="GO:0000270">
    <property type="term" value="P:peptidoglycan metabolic process"/>
    <property type="evidence" value="ECO:0007669"/>
    <property type="project" value="UniProtKB-UniRule"/>
</dbReference>
<evidence type="ECO:0000313" key="6">
    <source>
        <dbReference type="EMBL" id="NLR78949.1"/>
    </source>
</evidence>
<organism evidence="6 7">
    <name type="scientific">Chitinophaga eiseniae</name>
    <dbReference type="NCBI Taxonomy" id="634771"/>
    <lineage>
        <taxon>Bacteria</taxon>
        <taxon>Pseudomonadati</taxon>
        <taxon>Bacteroidota</taxon>
        <taxon>Chitinophagia</taxon>
        <taxon>Chitinophagales</taxon>
        <taxon>Chitinophagaceae</taxon>
        <taxon>Chitinophaga</taxon>
    </lineage>
</organism>
<dbReference type="Pfam" id="PF03330">
    <property type="entry name" value="DPBB_1"/>
    <property type="match status" value="1"/>
</dbReference>
<dbReference type="GO" id="GO:0008932">
    <property type="term" value="F:lytic endotransglycosylase activity"/>
    <property type="evidence" value="ECO:0007669"/>
    <property type="project" value="UniProtKB-UniRule"/>
</dbReference>
<reference evidence="6 7" key="1">
    <citation type="submission" date="2020-04" db="EMBL/GenBank/DDBJ databases">
        <authorList>
            <person name="Yin C."/>
        </authorList>
    </citation>
    <scope>NUCLEOTIDE SEQUENCE [LARGE SCALE GENOMIC DNA]</scope>
    <source>
        <strain evidence="6 7">Ak56</strain>
    </source>
</reference>
<evidence type="ECO:0000313" key="7">
    <source>
        <dbReference type="Proteomes" id="UP000552864"/>
    </source>
</evidence>
<dbReference type="InterPro" id="IPR009009">
    <property type="entry name" value="RlpA-like_DPBB"/>
</dbReference>
<dbReference type="Gene3D" id="2.40.40.10">
    <property type="entry name" value="RlpA-like domain"/>
    <property type="match status" value="1"/>
</dbReference>
<accession>A0A847SNY1</accession>
<keyword evidence="7" id="KW-1185">Reference proteome</keyword>
<keyword evidence="1 3" id="KW-0456">Lyase</keyword>
<comment type="caution">
    <text evidence="6">The sequence shown here is derived from an EMBL/GenBank/DDBJ whole genome shotgun (WGS) entry which is preliminary data.</text>
</comment>
<dbReference type="GO" id="GO:0071555">
    <property type="term" value="P:cell wall organization"/>
    <property type="evidence" value="ECO:0007669"/>
    <property type="project" value="UniProtKB-KW"/>
</dbReference>
<protein>
    <recommendedName>
        <fullName evidence="3">Probable endolytic peptidoglycan transglycosylase RlpA</fullName>
        <ecNumber evidence="3">4.2.2.-</ecNumber>
    </recommendedName>
</protein>
<feature type="domain" description="RlpA-like protein double-psi beta-barrel" evidence="5">
    <location>
        <begin position="48"/>
        <end position="137"/>
    </location>
</feature>
<evidence type="ECO:0000256" key="2">
    <source>
        <dbReference type="ARBA" id="ARBA00023316"/>
    </source>
</evidence>
<dbReference type="AlphaFoldDB" id="A0A847SNY1"/>
<evidence type="ECO:0000259" key="5">
    <source>
        <dbReference type="Pfam" id="PF03330"/>
    </source>
</evidence>
<proteinExistence type="inferred from homology"/>
<comment type="function">
    <text evidence="3">Lytic transglycosylase with a strong preference for naked glycan strands that lack stem peptides.</text>
</comment>
<dbReference type="InterPro" id="IPR012997">
    <property type="entry name" value="RplA"/>
</dbReference>